<gene>
    <name evidence="1" type="ORF">JKP88DRAFT_235791</name>
</gene>
<dbReference type="AlphaFoldDB" id="A0A835Z641"/>
<keyword evidence="2" id="KW-1185">Reference proteome</keyword>
<name>A0A835Z641_9STRA</name>
<evidence type="ECO:0000313" key="2">
    <source>
        <dbReference type="Proteomes" id="UP000664859"/>
    </source>
</evidence>
<sequence length="161" mass="16806">MTDDVSTGGDGFVASPSARAEARAVAAGDSAHQAGKGMAEAAAVLRRVLPCSPRDVCTIPPGYSVPPRLEGTSALYVLRLPNGRFYVGESDAISTRLAQHRRRWGDALEALVVAASSKSAARAAESDAIAALQRAGFDLVSANDAEHVSFGSESVWRARPQ</sequence>
<evidence type="ECO:0000313" key="1">
    <source>
        <dbReference type="EMBL" id="KAG5186779.1"/>
    </source>
</evidence>
<dbReference type="EMBL" id="JAFCMP010000103">
    <property type="protein sequence ID" value="KAG5186779.1"/>
    <property type="molecule type" value="Genomic_DNA"/>
</dbReference>
<organism evidence="1 2">
    <name type="scientific">Tribonema minus</name>
    <dbReference type="NCBI Taxonomy" id="303371"/>
    <lineage>
        <taxon>Eukaryota</taxon>
        <taxon>Sar</taxon>
        <taxon>Stramenopiles</taxon>
        <taxon>Ochrophyta</taxon>
        <taxon>PX clade</taxon>
        <taxon>Xanthophyceae</taxon>
        <taxon>Tribonematales</taxon>
        <taxon>Tribonemataceae</taxon>
        <taxon>Tribonema</taxon>
    </lineage>
</organism>
<reference evidence="1" key="1">
    <citation type="submission" date="2021-02" db="EMBL/GenBank/DDBJ databases">
        <title>First Annotated Genome of the Yellow-green Alga Tribonema minus.</title>
        <authorList>
            <person name="Mahan K.M."/>
        </authorList>
    </citation>
    <scope>NUCLEOTIDE SEQUENCE</scope>
    <source>
        <strain evidence="1">UTEX B ZZ1240</strain>
    </source>
</reference>
<dbReference type="Proteomes" id="UP000664859">
    <property type="component" value="Unassembled WGS sequence"/>
</dbReference>
<accession>A0A835Z641</accession>
<comment type="caution">
    <text evidence="1">The sequence shown here is derived from an EMBL/GenBank/DDBJ whole genome shotgun (WGS) entry which is preliminary data.</text>
</comment>
<evidence type="ECO:0008006" key="3">
    <source>
        <dbReference type="Google" id="ProtNLM"/>
    </source>
</evidence>
<proteinExistence type="predicted"/>
<protein>
    <recommendedName>
        <fullName evidence="3">GIY-YIG domain-containing protein</fullName>
    </recommendedName>
</protein>